<organism evidence="1">
    <name type="scientific">Eucalyptus grandis</name>
    <name type="common">Flooded gum</name>
    <dbReference type="NCBI Taxonomy" id="71139"/>
    <lineage>
        <taxon>Eukaryota</taxon>
        <taxon>Viridiplantae</taxon>
        <taxon>Streptophyta</taxon>
        <taxon>Embryophyta</taxon>
        <taxon>Tracheophyta</taxon>
        <taxon>Spermatophyta</taxon>
        <taxon>Magnoliopsida</taxon>
        <taxon>eudicotyledons</taxon>
        <taxon>Gunneridae</taxon>
        <taxon>Pentapetalae</taxon>
        <taxon>rosids</taxon>
        <taxon>malvids</taxon>
        <taxon>Myrtales</taxon>
        <taxon>Myrtaceae</taxon>
        <taxon>Myrtoideae</taxon>
        <taxon>Eucalypteae</taxon>
        <taxon>Eucalyptus</taxon>
    </lineage>
</organism>
<dbReference type="Gramene" id="KCW46608">
    <property type="protein sequence ID" value="KCW46608"/>
    <property type="gene ID" value="EUGRSUZ_K00417"/>
</dbReference>
<gene>
    <name evidence="1" type="ORF">EUGRSUZ_K00417</name>
</gene>
<sequence length="86" mass="10223">MCHHVYTIYLNIVLRHLYVKTGNLDAYTSIINQGTNRSYRNNRSRESVEHIRHILPCKPFIQKIHITLSTMHIKHIMLWISIIESP</sequence>
<dbReference type="EMBL" id="KK198763">
    <property type="protein sequence ID" value="KCW46608.1"/>
    <property type="molecule type" value="Genomic_DNA"/>
</dbReference>
<dbReference type="InParanoid" id="A0A058ZXW9"/>
<protein>
    <submittedName>
        <fullName evidence="1">Uncharacterized protein</fullName>
    </submittedName>
</protein>
<name>A0A058ZXW9_EUCGR</name>
<proteinExistence type="predicted"/>
<reference evidence="1" key="1">
    <citation type="submission" date="2013-07" db="EMBL/GenBank/DDBJ databases">
        <title>The genome of Eucalyptus grandis.</title>
        <authorList>
            <person name="Schmutz J."/>
            <person name="Hayes R."/>
            <person name="Myburg A."/>
            <person name="Tuskan G."/>
            <person name="Grattapaglia D."/>
            <person name="Rokhsar D.S."/>
        </authorList>
    </citation>
    <scope>NUCLEOTIDE SEQUENCE</scope>
    <source>
        <tissue evidence="1">Leaf extractions</tissue>
    </source>
</reference>
<evidence type="ECO:0000313" key="1">
    <source>
        <dbReference type="EMBL" id="KCW46608.1"/>
    </source>
</evidence>
<dbReference type="AlphaFoldDB" id="A0A058ZXW9"/>
<accession>A0A058ZXW9</accession>